<dbReference type="KEGG" id="sjv:SJAV_20180"/>
<dbReference type="InterPro" id="IPR023393">
    <property type="entry name" value="START-like_dom_sf"/>
</dbReference>
<gene>
    <name evidence="1" type="ORF">SJAV_20180</name>
</gene>
<evidence type="ECO:0008006" key="2">
    <source>
        <dbReference type="Google" id="ProtNLM"/>
    </source>
</evidence>
<dbReference type="GeneID" id="92354966"/>
<dbReference type="RefSeq" id="WP_369609617.1">
    <property type="nucleotide sequence ID" value="NZ_AP031322.1"/>
</dbReference>
<proteinExistence type="predicted"/>
<dbReference type="Gene3D" id="3.30.530.20">
    <property type="match status" value="1"/>
</dbReference>
<protein>
    <recommendedName>
        <fullName evidence="2">SRPBCC family protein</fullName>
    </recommendedName>
</protein>
<dbReference type="InterPro" id="IPR021578">
    <property type="entry name" value="STK_08120-like"/>
</dbReference>
<dbReference type="Pfam" id="PF11485">
    <property type="entry name" value="STK_08120-like"/>
    <property type="match status" value="1"/>
</dbReference>
<evidence type="ECO:0000313" key="1">
    <source>
        <dbReference type="EMBL" id="BFH74074.1"/>
    </source>
</evidence>
<sequence>MKELQYDLECNCEVPRFIIMRYFADPVKLVESMKAIKSVKQLDDNSWELEAKWLFYKARLTLRRILKYDEVIYFIEKQDGKIKGSSYIRFIILPNRILKKYVIKSLFVYEGSLGTLVEFLAEGYYRRLEKEFEKEINNLVRQAVSS</sequence>
<organism evidence="1">
    <name type="scientific">Sulfurisphaera javensis</name>
    <dbReference type="NCBI Taxonomy" id="2049879"/>
    <lineage>
        <taxon>Archaea</taxon>
        <taxon>Thermoproteota</taxon>
        <taxon>Thermoprotei</taxon>
        <taxon>Sulfolobales</taxon>
        <taxon>Sulfolobaceae</taxon>
        <taxon>Sulfurisphaera</taxon>
    </lineage>
</organism>
<name>A0AAT9GT65_9CREN</name>
<accession>A0AAT9GT65</accession>
<dbReference type="AlphaFoldDB" id="A0AAT9GT65"/>
<dbReference type="EMBL" id="AP031322">
    <property type="protein sequence ID" value="BFH74074.1"/>
    <property type="molecule type" value="Genomic_DNA"/>
</dbReference>
<reference evidence="1" key="1">
    <citation type="submission" date="2024-03" db="EMBL/GenBank/DDBJ databases">
        <title>Complete genome sequence of Sulfurisphaera javensis strain KD-1.</title>
        <authorList>
            <person name="Sakai H."/>
            <person name="Nur N."/>
            <person name="Suwanto A."/>
            <person name="Kurosawa N."/>
        </authorList>
    </citation>
    <scope>NUCLEOTIDE SEQUENCE</scope>
    <source>
        <strain evidence="1">KD-1</strain>
    </source>
</reference>